<reference evidence="1 2" key="1">
    <citation type="journal article" date="2017" name="Curr. Microbiol.">
        <title>Mucilaginibacter ginsenosidivorans sp. nov., Isolated from Soil of Ginseng Field.</title>
        <authorList>
            <person name="Kim M.M."/>
            <person name="Siddiqi M.Z."/>
            <person name="Im W.T."/>
        </authorList>
    </citation>
    <scope>NUCLEOTIDE SEQUENCE [LARGE SCALE GENOMIC DNA]</scope>
    <source>
        <strain evidence="1 2">Gsoil 3017</strain>
    </source>
</reference>
<proteinExistence type="predicted"/>
<gene>
    <name evidence="1" type="ORF">FRZ54_07210</name>
</gene>
<dbReference type="AlphaFoldDB" id="A0A5B8UTF3"/>
<dbReference type="EMBL" id="CP042436">
    <property type="protein sequence ID" value="QEC62380.1"/>
    <property type="molecule type" value="Genomic_DNA"/>
</dbReference>
<evidence type="ECO:0000313" key="1">
    <source>
        <dbReference type="EMBL" id="QEC62380.1"/>
    </source>
</evidence>
<name>A0A5B8UTF3_9SPHI</name>
<organism evidence="1 2">
    <name type="scientific">Mucilaginibacter ginsenosidivorans</name>
    <dbReference type="NCBI Taxonomy" id="398053"/>
    <lineage>
        <taxon>Bacteria</taxon>
        <taxon>Pseudomonadati</taxon>
        <taxon>Bacteroidota</taxon>
        <taxon>Sphingobacteriia</taxon>
        <taxon>Sphingobacteriales</taxon>
        <taxon>Sphingobacteriaceae</taxon>
        <taxon>Mucilaginibacter</taxon>
    </lineage>
</organism>
<keyword evidence="2" id="KW-1185">Reference proteome</keyword>
<dbReference type="OrthoDB" id="9758182at2"/>
<evidence type="ECO:0008006" key="3">
    <source>
        <dbReference type="Google" id="ProtNLM"/>
    </source>
</evidence>
<dbReference type="RefSeq" id="WP_147030957.1">
    <property type="nucleotide sequence ID" value="NZ_CP042436.1"/>
</dbReference>
<accession>A0A5B8UTF3</accession>
<dbReference type="Proteomes" id="UP000321479">
    <property type="component" value="Chromosome"/>
</dbReference>
<sequence>MKKFRFRSGIGLVIALFVLNTGLVAAAVIGSSHLLIALAIVLSCAQFYLHDRFGRSYRTLTNYPFGQLLKDRLSFLPESVGRLFVKTRTNTELTEKEGLLLARRSKSTDTTLVEDNLLPENDPGFEYVQTHPPFFLPGPLDLRVNIGTAQCLQPYSLSVFNFGALDRGKVADQSVHALSQAANMCSCAVNSGEKGLTPELVRGGGDIVWHMSYSDLELRNPDRSFNETMMQLIAAKPYVKMIELGLYSTQVAGQEKTPNEWAVFALVSKLRLWSGGKPVGIHLLNPAKELVSHLVRSMGPANVCLDFISIEESWAANRLMHKDSEQRFLEAVFTAKTMLRNYGLPAKVIGTGVILTEYDILRLCALGADACFSAAGIPMENGLFQQKPIGRSGSPGIWLANFQRNTVGATRTLMQRCGYEHLSEADPADFFRRISAFEVVSLKDIFCQTGRERSLAPLVHLN</sequence>
<protein>
    <recommendedName>
        <fullName evidence="3">Glutamate synthase domain-containing protein</fullName>
    </recommendedName>
</protein>
<evidence type="ECO:0000313" key="2">
    <source>
        <dbReference type="Proteomes" id="UP000321479"/>
    </source>
</evidence>
<dbReference type="SUPFAM" id="SSF51395">
    <property type="entry name" value="FMN-linked oxidoreductases"/>
    <property type="match status" value="1"/>
</dbReference>
<dbReference type="KEGG" id="mgin:FRZ54_07210"/>